<dbReference type="GO" id="GO:0016597">
    <property type="term" value="F:amino acid binding"/>
    <property type="evidence" value="ECO:0007669"/>
    <property type="project" value="InterPro"/>
</dbReference>
<evidence type="ECO:0000259" key="8">
    <source>
        <dbReference type="Pfam" id="PF00185"/>
    </source>
</evidence>
<dbReference type="GO" id="GO:0006207">
    <property type="term" value="P:'de novo' pyrimidine nucleobase biosynthetic process"/>
    <property type="evidence" value="ECO:0007669"/>
    <property type="project" value="InterPro"/>
</dbReference>
<dbReference type="UniPathway" id="UPA00070">
    <property type="reaction ID" value="UER00116"/>
</dbReference>
<dbReference type="InterPro" id="IPR006130">
    <property type="entry name" value="Asp/Orn_carbamoylTrfase"/>
</dbReference>
<dbReference type="HAMAP" id="MF_00001">
    <property type="entry name" value="Asp_carb_tr"/>
    <property type="match status" value="1"/>
</dbReference>
<feature type="domain" description="Aspartate/ornithine carbamoyltransferase carbamoyl-P binding" evidence="9">
    <location>
        <begin position="3"/>
        <end position="140"/>
    </location>
</feature>
<keyword evidence="3 7" id="KW-0808">Transferase</keyword>
<dbReference type="FunFam" id="3.40.50.1370:FF:000011">
    <property type="entry name" value="Aspartate carbamoyltransferase"/>
    <property type="match status" value="1"/>
</dbReference>
<comment type="function">
    <text evidence="5 7">Catalyzes the condensation of carbamoyl phosphate and aspartate to form carbamoyl aspartate and inorganic phosphate, the committed step in the de novo pyrimidine nucleotide biosynthesis pathway.</text>
</comment>
<sequence>MNHFVSMQQLSEYELLQLVKKADGISKSGMKPLKEQYFGANLFYEPSTRTKMSFIVAQKKLGIEVLDFMSDQSSVKKGESLYDTARTFESIGASFIVIRHPAENVAKQLADQLSIPVINAGDGTGEHPTQSLLDLVTIYQEFQRLSGLKIAIVGDVKHSRVARSNAIALNKLGANVVLCSMDDWKDESLPFPYLSIDEAVETCDVVMLLRIQHERHDQKTLMHTSSYLKEYGLTLEREKKMKDHAIIMHPAPVNRGVEIDSALVECEKSRIFKQMKNGVAARMAVISSLLEQGGKYNENHFNKRNAIIGQ</sequence>
<feature type="binding site" evidence="7">
    <location>
        <position position="77"/>
    </location>
    <ligand>
        <name>L-aspartate</name>
        <dbReference type="ChEBI" id="CHEBI:29991"/>
    </ligand>
</feature>
<dbReference type="Proteomes" id="UP000252585">
    <property type="component" value="Unassembled WGS sequence"/>
</dbReference>
<dbReference type="InterPro" id="IPR006132">
    <property type="entry name" value="Asp/Orn_carbamoyltranf_P-bd"/>
</dbReference>
<proteinExistence type="inferred from homology"/>
<dbReference type="Gene3D" id="3.40.50.1370">
    <property type="entry name" value="Aspartate/ornithine carbamoyltransferase"/>
    <property type="match status" value="2"/>
</dbReference>
<dbReference type="PANTHER" id="PTHR45753:SF6">
    <property type="entry name" value="ASPARTATE CARBAMOYLTRANSFERASE"/>
    <property type="match status" value="1"/>
</dbReference>
<dbReference type="NCBIfam" id="NF002032">
    <property type="entry name" value="PRK00856.1"/>
    <property type="match status" value="1"/>
</dbReference>
<dbReference type="PRINTS" id="PR00101">
    <property type="entry name" value="ATCASE"/>
</dbReference>
<comment type="catalytic activity">
    <reaction evidence="6 7">
        <text>carbamoyl phosphate + L-aspartate = N-carbamoyl-L-aspartate + phosphate + H(+)</text>
        <dbReference type="Rhea" id="RHEA:20013"/>
        <dbReference type="ChEBI" id="CHEBI:15378"/>
        <dbReference type="ChEBI" id="CHEBI:29991"/>
        <dbReference type="ChEBI" id="CHEBI:32814"/>
        <dbReference type="ChEBI" id="CHEBI:43474"/>
        <dbReference type="ChEBI" id="CHEBI:58228"/>
        <dbReference type="EC" id="2.1.3.2"/>
    </reaction>
</comment>
<evidence type="ECO:0000256" key="1">
    <source>
        <dbReference type="ARBA" id="ARBA00004852"/>
    </source>
</evidence>
<dbReference type="InterPro" id="IPR002082">
    <property type="entry name" value="Asp_carbamoyltransf"/>
</dbReference>
<dbReference type="RefSeq" id="WP_114352771.1">
    <property type="nucleotide sequence ID" value="NZ_QPJJ01000006.1"/>
</dbReference>
<evidence type="ECO:0000259" key="9">
    <source>
        <dbReference type="Pfam" id="PF02729"/>
    </source>
</evidence>
<feature type="binding site" evidence="7">
    <location>
        <position position="252"/>
    </location>
    <ligand>
        <name>carbamoyl phosphate</name>
        <dbReference type="ChEBI" id="CHEBI:58228"/>
    </ligand>
</feature>
<evidence type="ECO:0000256" key="7">
    <source>
        <dbReference type="HAMAP-Rule" id="MF_00001"/>
    </source>
</evidence>
<dbReference type="GO" id="GO:0044205">
    <property type="term" value="P:'de novo' UMP biosynthetic process"/>
    <property type="evidence" value="ECO:0007669"/>
    <property type="project" value="UniProtKB-UniRule"/>
</dbReference>
<comment type="similarity">
    <text evidence="2 7">Belongs to the aspartate/ornithine carbamoyltransferase superfamily. ATCase family.</text>
</comment>
<feature type="binding site" evidence="7">
    <location>
        <position position="49"/>
    </location>
    <ligand>
        <name>carbamoyl phosphate</name>
        <dbReference type="ChEBI" id="CHEBI:58228"/>
    </ligand>
</feature>
<feature type="binding site" evidence="7">
    <location>
        <position position="50"/>
    </location>
    <ligand>
        <name>carbamoyl phosphate</name>
        <dbReference type="ChEBI" id="CHEBI:58228"/>
    </ligand>
</feature>
<keyword evidence="4 7" id="KW-0665">Pyrimidine biosynthesis</keyword>
<feature type="domain" description="Aspartate/ornithine carbamoyltransferase Asp/Orn-binding" evidence="8">
    <location>
        <begin position="147"/>
        <end position="288"/>
    </location>
</feature>
<protein>
    <recommendedName>
        <fullName evidence="7">Aspartate carbamoyltransferase</fullName>
        <ecNumber evidence="7">2.1.3.2</ecNumber>
    </recommendedName>
    <alternativeName>
        <fullName evidence="7">Aspartate transcarbamylase</fullName>
        <shortName evidence="7">ATCase</shortName>
    </alternativeName>
</protein>
<dbReference type="PROSITE" id="PS00097">
    <property type="entry name" value="CARBAMOYLTRANSFERASE"/>
    <property type="match status" value="1"/>
</dbReference>
<feature type="binding site" evidence="7">
    <location>
        <position position="127"/>
    </location>
    <ligand>
        <name>carbamoyl phosphate</name>
        <dbReference type="ChEBI" id="CHEBI:58228"/>
    </ligand>
</feature>
<dbReference type="OrthoDB" id="9774690at2"/>
<dbReference type="GO" id="GO:0004070">
    <property type="term" value="F:aspartate carbamoyltransferase activity"/>
    <property type="evidence" value="ECO:0007669"/>
    <property type="project" value="UniProtKB-UniRule"/>
</dbReference>
<name>A0A368XTG2_9BACI</name>
<evidence type="ECO:0000256" key="5">
    <source>
        <dbReference type="ARBA" id="ARBA00043884"/>
    </source>
</evidence>
<reference evidence="10 11" key="1">
    <citation type="submission" date="2018-07" db="EMBL/GenBank/DDBJ databases">
        <title>Genomic Encyclopedia of Type Strains, Phase IV (KMG-IV): sequencing the most valuable type-strain genomes for metagenomic binning, comparative biology and taxonomic classification.</title>
        <authorList>
            <person name="Goeker M."/>
        </authorList>
    </citation>
    <scope>NUCLEOTIDE SEQUENCE [LARGE SCALE GENOMIC DNA]</scope>
    <source>
        <strain evidence="10 11">DSM 27696</strain>
    </source>
</reference>
<dbReference type="AlphaFoldDB" id="A0A368XTG2"/>
<dbReference type="Pfam" id="PF00185">
    <property type="entry name" value="OTCace"/>
    <property type="match status" value="1"/>
</dbReference>
<accession>A0A368XTG2</accession>
<keyword evidence="11" id="KW-1185">Reference proteome</keyword>
<comment type="caution">
    <text evidence="10">The sequence shown here is derived from an EMBL/GenBank/DDBJ whole genome shotgun (WGS) entry which is preliminary data.</text>
</comment>
<feature type="binding site" evidence="7">
    <location>
        <position position="251"/>
    </location>
    <ligand>
        <name>carbamoyl phosphate</name>
        <dbReference type="ChEBI" id="CHEBI:58228"/>
    </ligand>
</feature>
<evidence type="ECO:0000313" key="11">
    <source>
        <dbReference type="Proteomes" id="UP000252585"/>
    </source>
</evidence>
<dbReference type="InterPro" id="IPR036901">
    <property type="entry name" value="Asp/Orn_carbamoylTrfase_sf"/>
</dbReference>
<dbReference type="NCBIfam" id="TIGR00670">
    <property type="entry name" value="asp_carb_tr"/>
    <property type="match status" value="1"/>
</dbReference>
<dbReference type="PRINTS" id="PR00100">
    <property type="entry name" value="AOTCASE"/>
</dbReference>
<evidence type="ECO:0000313" key="10">
    <source>
        <dbReference type="EMBL" id="RCW70779.1"/>
    </source>
</evidence>
<feature type="binding site" evidence="7">
    <location>
        <position position="210"/>
    </location>
    <ligand>
        <name>L-aspartate</name>
        <dbReference type="ChEBI" id="CHEBI:29991"/>
    </ligand>
</feature>
<feature type="binding site" evidence="7">
    <location>
        <position position="160"/>
    </location>
    <ligand>
        <name>L-aspartate</name>
        <dbReference type="ChEBI" id="CHEBI:29991"/>
    </ligand>
</feature>
<dbReference type="SUPFAM" id="SSF53671">
    <property type="entry name" value="Aspartate/ornithine carbamoyltransferase"/>
    <property type="match status" value="1"/>
</dbReference>
<evidence type="ECO:0000256" key="4">
    <source>
        <dbReference type="ARBA" id="ARBA00022975"/>
    </source>
</evidence>
<comment type="subunit">
    <text evidence="7">Heterododecamer (2C3:3R2) of six catalytic PyrB chains organized as two trimers (C3), and six regulatory PyrI chains organized as three dimers (R2).</text>
</comment>
<organism evidence="10 11">
    <name type="scientific">Saliterribacillus persicus</name>
    <dbReference type="NCBI Taxonomy" id="930114"/>
    <lineage>
        <taxon>Bacteria</taxon>
        <taxon>Bacillati</taxon>
        <taxon>Bacillota</taxon>
        <taxon>Bacilli</taxon>
        <taxon>Bacillales</taxon>
        <taxon>Bacillaceae</taxon>
        <taxon>Saliterribacillus</taxon>
    </lineage>
</organism>
<feature type="binding site" evidence="7">
    <location>
        <position position="99"/>
    </location>
    <ligand>
        <name>carbamoyl phosphate</name>
        <dbReference type="ChEBI" id="CHEBI:58228"/>
    </ligand>
</feature>
<dbReference type="GO" id="GO:0005829">
    <property type="term" value="C:cytosol"/>
    <property type="evidence" value="ECO:0007669"/>
    <property type="project" value="TreeGrafter"/>
</dbReference>
<evidence type="ECO:0000256" key="2">
    <source>
        <dbReference type="ARBA" id="ARBA00008896"/>
    </source>
</evidence>
<comment type="pathway">
    <text evidence="1 7">Pyrimidine metabolism; UMP biosynthesis via de novo pathway; (S)-dihydroorotate from bicarbonate: step 2/3.</text>
</comment>
<feature type="binding site" evidence="7">
    <location>
        <position position="130"/>
    </location>
    <ligand>
        <name>carbamoyl phosphate</name>
        <dbReference type="ChEBI" id="CHEBI:58228"/>
    </ligand>
</feature>
<dbReference type="InterPro" id="IPR006131">
    <property type="entry name" value="Asp_carbamoyltransf_Asp/Orn-bd"/>
</dbReference>
<dbReference type="EC" id="2.1.3.2" evidence="7"/>
<dbReference type="Pfam" id="PF02729">
    <property type="entry name" value="OTCace_N"/>
    <property type="match status" value="1"/>
</dbReference>
<gene>
    <name evidence="7" type="primary">pyrB</name>
    <name evidence="10" type="ORF">DFR57_106176</name>
</gene>
<dbReference type="EMBL" id="QPJJ01000006">
    <property type="protein sequence ID" value="RCW70779.1"/>
    <property type="molecule type" value="Genomic_DNA"/>
</dbReference>
<dbReference type="PANTHER" id="PTHR45753">
    <property type="entry name" value="ORNITHINE CARBAMOYLTRANSFERASE, MITOCHONDRIAL"/>
    <property type="match status" value="1"/>
</dbReference>
<evidence type="ECO:0000256" key="3">
    <source>
        <dbReference type="ARBA" id="ARBA00022679"/>
    </source>
</evidence>
<dbReference type="GO" id="GO:0006520">
    <property type="term" value="P:amino acid metabolic process"/>
    <property type="evidence" value="ECO:0007669"/>
    <property type="project" value="InterPro"/>
</dbReference>
<evidence type="ECO:0000256" key="6">
    <source>
        <dbReference type="ARBA" id="ARBA00048859"/>
    </source>
</evidence>